<reference evidence="1 2" key="1">
    <citation type="submission" date="2014-11" db="EMBL/GenBank/DDBJ databases">
        <authorList>
            <person name="Wibberg Daniel"/>
        </authorList>
    </citation>
    <scope>NUCLEOTIDE SEQUENCE [LARGE SCALE GENOMIC DNA]</scope>
    <source>
        <strain evidence="1">Rhizoctonia solani AG1-IB 7/3/14</strain>
    </source>
</reference>
<accession>A0A0B7G4S1</accession>
<organism evidence="1 2">
    <name type="scientific">Thanatephorus cucumeris (strain AG1-IB / isolate 7/3/14)</name>
    <name type="common">Lettuce bottom rot fungus</name>
    <name type="synonym">Rhizoctonia solani</name>
    <dbReference type="NCBI Taxonomy" id="1108050"/>
    <lineage>
        <taxon>Eukaryota</taxon>
        <taxon>Fungi</taxon>
        <taxon>Dikarya</taxon>
        <taxon>Basidiomycota</taxon>
        <taxon>Agaricomycotina</taxon>
        <taxon>Agaricomycetes</taxon>
        <taxon>Cantharellales</taxon>
        <taxon>Ceratobasidiaceae</taxon>
        <taxon>Rhizoctonia</taxon>
        <taxon>Rhizoctonia solani AG-1</taxon>
    </lineage>
</organism>
<evidence type="ECO:0000313" key="2">
    <source>
        <dbReference type="Proteomes" id="UP000059188"/>
    </source>
</evidence>
<dbReference type="EMBL" id="LN679182">
    <property type="protein sequence ID" value="CEL63467.1"/>
    <property type="molecule type" value="Genomic_DNA"/>
</dbReference>
<gene>
    <name evidence="1" type="ORF">RSOLAG1IB_10783</name>
</gene>
<keyword evidence="2" id="KW-1185">Reference proteome</keyword>
<dbReference type="AlphaFoldDB" id="A0A0B7G4S1"/>
<protein>
    <submittedName>
        <fullName evidence="1">Uncharacterized protein</fullName>
    </submittedName>
</protein>
<name>A0A0B7G4S1_THACB</name>
<evidence type="ECO:0000313" key="1">
    <source>
        <dbReference type="EMBL" id="CEL63467.1"/>
    </source>
</evidence>
<proteinExistence type="predicted"/>
<sequence>MWHSLCRTLALSATVYRSQVTGRKVQIINVTNDDFRRMISKSSTRCETPNPKLAEIHLVTTEMHHPS</sequence>
<dbReference type="Proteomes" id="UP000059188">
    <property type="component" value="Unassembled WGS sequence"/>
</dbReference>